<name>A0AAV8RKJ5_ENSVE</name>
<feature type="signal peptide" evidence="1">
    <location>
        <begin position="1"/>
        <end position="24"/>
    </location>
</feature>
<dbReference type="AlphaFoldDB" id="A0AAV8RKJ5"/>
<keyword evidence="1" id="KW-0732">Signal</keyword>
<gene>
    <name evidence="2" type="ORF">OPV22_004690</name>
</gene>
<evidence type="ECO:0000313" key="3">
    <source>
        <dbReference type="Proteomes" id="UP001222027"/>
    </source>
</evidence>
<evidence type="ECO:0000256" key="1">
    <source>
        <dbReference type="SAM" id="SignalP"/>
    </source>
</evidence>
<evidence type="ECO:0000313" key="2">
    <source>
        <dbReference type="EMBL" id="KAJ8503804.1"/>
    </source>
</evidence>
<comment type="caution">
    <text evidence="2">The sequence shown here is derived from an EMBL/GenBank/DDBJ whole genome shotgun (WGS) entry which is preliminary data.</text>
</comment>
<feature type="chain" id="PRO_5043574893" evidence="1">
    <location>
        <begin position="25"/>
        <end position="237"/>
    </location>
</feature>
<protein>
    <submittedName>
        <fullName evidence="2">Uncharacterized protein</fullName>
    </submittedName>
</protein>
<reference evidence="2 3" key="1">
    <citation type="submission" date="2022-12" db="EMBL/GenBank/DDBJ databases">
        <title>Chromosome-scale assembly of the Ensete ventricosum genome.</title>
        <authorList>
            <person name="Dussert Y."/>
            <person name="Stocks J."/>
            <person name="Wendawek A."/>
            <person name="Woldeyes F."/>
            <person name="Nichols R.A."/>
            <person name="Borrell J.S."/>
        </authorList>
    </citation>
    <scope>NUCLEOTIDE SEQUENCE [LARGE SCALE GENOMIC DNA]</scope>
    <source>
        <strain evidence="3">cv. Maze</strain>
        <tissue evidence="2">Seeds</tissue>
    </source>
</reference>
<keyword evidence="3" id="KW-1185">Reference proteome</keyword>
<dbReference type="Proteomes" id="UP001222027">
    <property type="component" value="Unassembled WGS sequence"/>
</dbReference>
<accession>A0AAV8RKJ5</accession>
<dbReference type="EMBL" id="JAQQAF010000002">
    <property type="protein sequence ID" value="KAJ8503804.1"/>
    <property type="molecule type" value="Genomic_DNA"/>
</dbReference>
<sequence>MASCTKLKWTLQLFCLTWLPISMCEDDMAAVILPPKASCRMMAAGGLRPTEEESCSFVLVSLSLKSFRGLASLSSDFSLLVAHRRQLIGSRPPAKVPWYISALQCPSELTKTALLLLLSRLGNIHLGPVFFPPRPGSGLIRYTPTGGNVRELGWPRSEEGRWVEGGLLGFMALVPSFAIMEGSMPLGDSRGSSSAPRWWEPYRGPRDFHRASARRSLAGRWFPPASPGHGCTPSWSV</sequence>
<proteinExistence type="predicted"/>
<organism evidence="2 3">
    <name type="scientific">Ensete ventricosum</name>
    <name type="common">Abyssinian banana</name>
    <name type="synonym">Musa ensete</name>
    <dbReference type="NCBI Taxonomy" id="4639"/>
    <lineage>
        <taxon>Eukaryota</taxon>
        <taxon>Viridiplantae</taxon>
        <taxon>Streptophyta</taxon>
        <taxon>Embryophyta</taxon>
        <taxon>Tracheophyta</taxon>
        <taxon>Spermatophyta</taxon>
        <taxon>Magnoliopsida</taxon>
        <taxon>Liliopsida</taxon>
        <taxon>Zingiberales</taxon>
        <taxon>Musaceae</taxon>
        <taxon>Ensete</taxon>
    </lineage>
</organism>